<proteinExistence type="predicted"/>
<dbReference type="AlphaFoldDB" id="A0A9P8Q880"/>
<organism evidence="1 2">
    <name type="scientific">Wickerhamomyces pijperi</name>
    <name type="common">Yeast</name>
    <name type="synonym">Pichia pijperi</name>
    <dbReference type="NCBI Taxonomy" id="599730"/>
    <lineage>
        <taxon>Eukaryota</taxon>
        <taxon>Fungi</taxon>
        <taxon>Dikarya</taxon>
        <taxon>Ascomycota</taxon>
        <taxon>Saccharomycotina</taxon>
        <taxon>Saccharomycetes</taxon>
        <taxon>Phaffomycetales</taxon>
        <taxon>Wickerhamomycetaceae</taxon>
        <taxon>Wickerhamomyces</taxon>
    </lineage>
</organism>
<sequence length="105" mass="11898">MVPYLFPKSLVLPICPQQTGVKDKMEQEKNPYSAANAYITPREAPNGNHRTKIKTVQMATVTHRTLKLPMKSAAMFGMYLPRMPHALYVMITRKASDSENPLYTT</sequence>
<protein>
    <submittedName>
        <fullName evidence="1">Uncharacterized protein</fullName>
    </submittedName>
</protein>
<gene>
    <name evidence="1" type="ORF">WICPIJ_002845</name>
</gene>
<evidence type="ECO:0000313" key="2">
    <source>
        <dbReference type="Proteomes" id="UP000774326"/>
    </source>
</evidence>
<dbReference type="Proteomes" id="UP000774326">
    <property type="component" value="Unassembled WGS sequence"/>
</dbReference>
<comment type="caution">
    <text evidence="1">The sequence shown here is derived from an EMBL/GenBank/DDBJ whole genome shotgun (WGS) entry which is preliminary data.</text>
</comment>
<reference evidence="1" key="1">
    <citation type="journal article" date="2021" name="Open Biol.">
        <title>Shared evolutionary footprints suggest mitochondrial oxidative damage underlies multiple complex I losses in fungi.</title>
        <authorList>
            <person name="Schikora-Tamarit M.A."/>
            <person name="Marcet-Houben M."/>
            <person name="Nosek J."/>
            <person name="Gabaldon T."/>
        </authorList>
    </citation>
    <scope>NUCLEOTIDE SEQUENCE</scope>
    <source>
        <strain evidence="1">CBS2887</strain>
    </source>
</reference>
<evidence type="ECO:0000313" key="1">
    <source>
        <dbReference type="EMBL" id="KAH3686177.1"/>
    </source>
</evidence>
<name>A0A9P8Q880_WICPI</name>
<reference evidence="1" key="2">
    <citation type="submission" date="2021-01" db="EMBL/GenBank/DDBJ databases">
        <authorList>
            <person name="Schikora-Tamarit M.A."/>
        </authorList>
    </citation>
    <scope>NUCLEOTIDE SEQUENCE</scope>
    <source>
        <strain evidence="1">CBS2887</strain>
    </source>
</reference>
<accession>A0A9P8Q880</accession>
<keyword evidence="2" id="KW-1185">Reference proteome</keyword>
<dbReference type="EMBL" id="JAEUBG010001571">
    <property type="protein sequence ID" value="KAH3686177.1"/>
    <property type="molecule type" value="Genomic_DNA"/>
</dbReference>